<dbReference type="GO" id="GO:0005524">
    <property type="term" value="F:ATP binding"/>
    <property type="evidence" value="ECO:0007669"/>
    <property type="project" value="UniProtKB-KW"/>
</dbReference>
<evidence type="ECO:0000256" key="1">
    <source>
        <dbReference type="ARBA" id="ARBA00006611"/>
    </source>
</evidence>
<evidence type="ECO:0000313" key="7">
    <source>
        <dbReference type="Proteomes" id="UP000230353"/>
    </source>
</evidence>
<keyword evidence="2" id="KW-0547">Nucleotide-binding</keyword>
<dbReference type="Proteomes" id="UP000230353">
    <property type="component" value="Unassembled WGS sequence"/>
</dbReference>
<dbReference type="GO" id="GO:0016887">
    <property type="term" value="F:ATP hydrolysis activity"/>
    <property type="evidence" value="ECO:0007669"/>
    <property type="project" value="TreeGrafter"/>
</dbReference>
<dbReference type="CDD" id="cd01129">
    <property type="entry name" value="PulE-GspE-like"/>
    <property type="match status" value="1"/>
</dbReference>
<name>A0A2H0WKL0_9BACT</name>
<accession>A0A2H0WKL0</accession>
<evidence type="ECO:0000259" key="5">
    <source>
        <dbReference type="PROSITE" id="PS00662"/>
    </source>
</evidence>
<dbReference type="InterPro" id="IPR037257">
    <property type="entry name" value="T2SS_E_N_sf"/>
</dbReference>
<evidence type="ECO:0000313" key="6">
    <source>
        <dbReference type="EMBL" id="PIS13224.1"/>
    </source>
</evidence>
<dbReference type="Pfam" id="PF00437">
    <property type="entry name" value="T2SSE"/>
    <property type="match status" value="1"/>
</dbReference>
<feature type="coiled-coil region" evidence="4">
    <location>
        <begin position="3"/>
        <end position="30"/>
    </location>
</feature>
<dbReference type="Gene3D" id="3.30.450.90">
    <property type="match status" value="1"/>
</dbReference>
<feature type="domain" description="Bacterial type II secretion system protein E" evidence="5">
    <location>
        <begin position="365"/>
        <end position="379"/>
    </location>
</feature>
<dbReference type="PANTHER" id="PTHR30258:SF1">
    <property type="entry name" value="PROTEIN TRANSPORT PROTEIN HOFB HOMOLOG"/>
    <property type="match status" value="1"/>
</dbReference>
<comment type="caution">
    <text evidence="6">The sequence shown here is derived from an EMBL/GenBank/DDBJ whole genome shotgun (WGS) entry which is preliminary data.</text>
</comment>
<comment type="similarity">
    <text evidence="1">Belongs to the GSP E family.</text>
</comment>
<dbReference type="PROSITE" id="PS00662">
    <property type="entry name" value="T2SP_E"/>
    <property type="match status" value="1"/>
</dbReference>
<dbReference type="InterPro" id="IPR001482">
    <property type="entry name" value="T2SS/T4SS_dom"/>
</dbReference>
<evidence type="ECO:0000256" key="2">
    <source>
        <dbReference type="ARBA" id="ARBA00022741"/>
    </source>
</evidence>
<organism evidence="6 7">
    <name type="scientific">Candidatus Tagabacteria bacterium CG09_land_8_20_14_0_10_41_14</name>
    <dbReference type="NCBI Taxonomy" id="1975021"/>
    <lineage>
        <taxon>Bacteria</taxon>
        <taxon>Candidatus Tagaibacteriota</taxon>
    </lineage>
</organism>
<dbReference type="InterPro" id="IPR027417">
    <property type="entry name" value="P-loop_NTPase"/>
</dbReference>
<gene>
    <name evidence="6" type="ORF">COT67_02940</name>
</gene>
<dbReference type="EMBL" id="PEZL01000043">
    <property type="protein sequence ID" value="PIS13224.1"/>
    <property type="molecule type" value="Genomic_DNA"/>
</dbReference>
<keyword evidence="4" id="KW-0175">Coiled coil</keyword>
<dbReference type="Gene3D" id="3.40.50.300">
    <property type="entry name" value="P-loop containing nucleotide triphosphate hydrolases"/>
    <property type="match status" value="1"/>
</dbReference>
<dbReference type="SUPFAM" id="SSF160246">
    <property type="entry name" value="EspE N-terminal domain-like"/>
    <property type="match status" value="1"/>
</dbReference>
<proteinExistence type="inferred from homology"/>
<dbReference type="PANTHER" id="PTHR30258">
    <property type="entry name" value="TYPE II SECRETION SYSTEM PROTEIN GSPE-RELATED"/>
    <property type="match status" value="1"/>
</dbReference>
<evidence type="ECO:0000256" key="4">
    <source>
        <dbReference type="SAM" id="Coils"/>
    </source>
</evidence>
<protein>
    <recommendedName>
        <fullName evidence="5">Bacterial type II secretion system protein E domain-containing protein</fullName>
    </recommendedName>
</protein>
<evidence type="ECO:0000256" key="3">
    <source>
        <dbReference type="ARBA" id="ARBA00022840"/>
    </source>
</evidence>
<reference evidence="7" key="1">
    <citation type="submission" date="2017-09" db="EMBL/GenBank/DDBJ databases">
        <title>Depth-based differentiation of microbial function through sediment-hosted aquifers and enrichment of novel symbionts in the deep terrestrial subsurface.</title>
        <authorList>
            <person name="Probst A.J."/>
            <person name="Ladd B."/>
            <person name="Jarett J.K."/>
            <person name="Geller-Mcgrath D.E."/>
            <person name="Sieber C.M.K."/>
            <person name="Emerson J.B."/>
            <person name="Anantharaman K."/>
            <person name="Thomas B.C."/>
            <person name="Malmstrom R."/>
            <person name="Stieglmeier M."/>
            <person name="Klingl A."/>
            <person name="Woyke T."/>
            <person name="Ryan C.M."/>
            <person name="Banfield J.F."/>
        </authorList>
    </citation>
    <scope>NUCLEOTIDE SEQUENCE [LARGE SCALE GENOMIC DNA]</scope>
</reference>
<dbReference type="SUPFAM" id="SSF52540">
    <property type="entry name" value="P-loop containing nucleoside triphosphate hydrolases"/>
    <property type="match status" value="1"/>
</dbReference>
<sequence length="557" mass="63039">MVTFDEEKQKKRLESLREKEEEELTQMLSQKYGIPYANLEQMPVDLDYLKLIPEEKAREGKIAVFQGVGKKLQVGIKNPELSLTQNLIKELEKEGYEIQQFLVSTNSLEKTWAKYKEVPKFEELSKGAIDISPERIKEFLSQTDTLRKLKETFLERISEQKNRRISDLLEIILSGALSADASDVHLEAREDKVEIRYRLDGVLHDILEFNHKAYQLLLSRIKLISGMKLNIREKAQDGRFSIKTEDAEIEVRVSALPGPYGESLVLRILNPKNIAVAFKDLGINKRLEEIIRKEINKPNGMILTTGPTGSGKTTTLYAFLKEVNSPDIKIITVEEPIEYHLEGLTQTQTNPQKGYDFSTALRSILRQDPDIIMVGEIRDKEAANIALNAALTGHLVFSSLHTNDAAGTIPRLIELGANPNIIAPSVNFSIAQRLTRKVCEKCKKEYTPNEEEKQIIEKIINSLPNNTPKPNTKNLKLFKPEGCEACNGIGYKGRVGIFEGILIDEEMEKLILKNPSESEIKETSKKQQIMNMAQDAVIKVVEGTTTLEEVKRVVEIN</sequence>
<dbReference type="AlphaFoldDB" id="A0A2H0WKL0"/>
<keyword evidence="3" id="KW-0067">ATP-binding</keyword>
<dbReference type="GO" id="GO:0005886">
    <property type="term" value="C:plasma membrane"/>
    <property type="evidence" value="ECO:0007669"/>
    <property type="project" value="TreeGrafter"/>
</dbReference>